<feature type="domain" description="Carrier" evidence="4">
    <location>
        <begin position="920"/>
        <end position="995"/>
    </location>
</feature>
<dbReference type="InterPro" id="IPR045851">
    <property type="entry name" value="AMP-bd_C_sf"/>
</dbReference>
<dbReference type="PROSITE" id="PS50075">
    <property type="entry name" value="CARRIER"/>
    <property type="match status" value="1"/>
</dbReference>
<dbReference type="EMBL" id="BSSD01000001">
    <property type="protein sequence ID" value="GLW90457.1"/>
    <property type="molecule type" value="Genomic_DNA"/>
</dbReference>
<dbReference type="InterPro" id="IPR020806">
    <property type="entry name" value="PKS_PP-bd"/>
</dbReference>
<evidence type="ECO:0000313" key="6">
    <source>
        <dbReference type="Proteomes" id="UP001165042"/>
    </source>
</evidence>
<dbReference type="PANTHER" id="PTHR45527">
    <property type="entry name" value="NONRIBOSOMAL PEPTIDE SYNTHETASE"/>
    <property type="match status" value="1"/>
</dbReference>
<dbReference type="InterPro" id="IPR009081">
    <property type="entry name" value="PP-bd_ACP"/>
</dbReference>
<dbReference type="AlphaFoldDB" id="A0A9W6QKX0"/>
<reference evidence="5" key="1">
    <citation type="submission" date="2023-02" db="EMBL/GenBank/DDBJ databases">
        <title>Actinokineospora globicatena NBRC 15670.</title>
        <authorList>
            <person name="Ichikawa N."/>
            <person name="Sato H."/>
            <person name="Tonouchi N."/>
        </authorList>
    </citation>
    <scope>NUCLEOTIDE SEQUENCE</scope>
    <source>
        <strain evidence="5">NBRC 15670</strain>
    </source>
</reference>
<proteinExistence type="predicted"/>
<comment type="cofactor">
    <cofactor evidence="1">
        <name>pantetheine 4'-phosphate</name>
        <dbReference type="ChEBI" id="CHEBI:47942"/>
    </cofactor>
</comment>
<keyword evidence="6" id="KW-1185">Reference proteome</keyword>
<comment type="caution">
    <text evidence="5">The sequence shown here is derived from an EMBL/GenBank/DDBJ whole genome shotgun (WGS) entry which is preliminary data.</text>
</comment>
<protein>
    <recommendedName>
        <fullName evidence="4">Carrier domain-containing protein</fullName>
    </recommendedName>
</protein>
<evidence type="ECO:0000256" key="2">
    <source>
        <dbReference type="ARBA" id="ARBA00022450"/>
    </source>
</evidence>
<dbReference type="Proteomes" id="UP001165042">
    <property type="component" value="Unassembled WGS sequence"/>
</dbReference>
<evidence type="ECO:0000256" key="3">
    <source>
        <dbReference type="ARBA" id="ARBA00022553"/>
    </source>
</evidence>
<dbReference type="PROSITE" id="PS00012">
    <property type="entry name" value="PHOSPHOPANTETHEINE"/>
    <property type="match status" value="1"/>
</dbReference>
<organism evidence="5 6">
    <name type="scientific">Actinokineospora globicatena</name>
    <dbReference type="NCBI Taxonomy" id="103729"/>
    <lineage>
        <taxon>Bacteria</taxon>
        <taxon>Bacillati</taxon>
        <taxon>Actinomycetota</taxon>
        <taxon>Actinomycetes</taxon>
        <taxon>Pseudonocardiales</taxon>
        <taxon>Pseudonocardiaceae</taxon>
        <taxon>Actinokineospora</taxon>
    </lineage>
</organism>
<evidence type="ECO:0000259" key="4">
    <source>
        <dbReference type="PROSITE" id="PS50075"/>
    </source>
</evidence>
<dbReference type="SUPFAM" id="SSF47336">
    <property type="entry name" value="ACP-like"/>
    <property type="match status" value="1"/>
</dbReference>
<dbReference type="InterPro" id="IPR000873">
    <property type="entry name" value="AMP-dep_synth/lig_dom"/>
</dbReference>
<dbReference type="Gene3D" id="2.30.38.10">
    <property type="entry name" value="Luciferase, Domain 3"/>
    <property type="match status" value="1"/>
</dbReference>
<dbReference type="InterPro" id="IPR010071">
    <property type="entry name" value="AA_adenyl_dom"/>
</dbReference>
<dbReference type="GO" id="GO:0009366">
    <property type="term" value="C:enterobactin synthetase complex"/>
    <property type="evidence" value="ECO:0007669"/>
    <property type="project" value="TreeGrafter"/>
</dbReference>
<accession>A0A9W6QKX0</accession>
<dbReference type="InterPro" id="IPR025110">
    <property type="entry name" value="AMP-bd_C"/>
</dbReference>
<dbReference type="PROSITE" id="PS00455">
    <property type="entry name" value="AMP_BINDING"/>
    <property type="match status" value="1"/>
</dbReference>
<dbReference type="NCBIfam" id="TIGR01733">
    <property type="entry name" value="AA-adenyl-dom"/>
    <property type="match status" value="1"/>
</dbReference>
<dbReference type="SUPFAM" id="SSF56801">
    <property type="entry name" value="Acetyl-CoA synthetase-like"/>
    <property type="match status" value="1"/>
</dbReference>
<dbReference type="GO" id="GO:0043041">
    <property type="term" value="P:amino acid activation for nonribosomal peptide biosynthetic process"/>
    <property type="evidence" value="ECO:0007669"/>
    <property type="project" value="TreeGrafter"/>
</dbReference>
<dbReference type="Gene3D" id="3.30.559.10">
    <property type="entry name" value="Chloramphenicol acetyltransferase-like domain"/>
    <property type="match status" value="1"/>
</dbReference>
<dbReference type="InterPro" id="IPR001242">
    <property type="entry name" value="Condensation_dom"/>
</dbReference>
<dbReference type="GO" id="GO:0072330">
    <property type="term" value="P:monocarboxylic acid biosynthetic process"/>
    <property type="evidence" value="ECO:0007669"/>
    <property type="project" value="UniProtKB-ARBA"/>
</dbReference>
<dbReference type="FunFam" id="1.10.1200.10:FF:000016">
    <property type="entry name" value="Non-ribosomal peptide synthase"/>
    <property type="match status" value="1"/>
</dbReference>
<keyword evidence="3" id="KW-0597">Phosphoprotein</keyword>
<dbReference type="GO" id="GO:0005829">
    <property type="term" value="C:cytosol"/>
    <property type="evidence" value="ECO:0007669"/>
    <property type="project" value="TreeGrafter"/>
</dbReference>
<dbReference type="Pfam" id="PF13193">
    <property type="entry name" value="AMP-binding_C"/>
    <property type="match status" value="1"/>
</dbReference>
<sequence>MPLSPAQRRLWFQQAAFPDRVPTTALVRRVSGPLDVPALRRAVTEVVRRHEVLRTRYTAPDGVPHQVVGAARDVDLAVVEAGDESAARKVISEVSRDLDLATGAVLRAVVVRLGADDHVVAVVGHHIALDGWSLGVLEREISALYGGRGVPPVPLQYGDYALWQNARLDSHDLRAQAEYWTRQLADLPLVLDLPVDRVRPDTPIGTAAELPFHVPDDLRLRIARVGPASGASPFMVLLAGFHLVLGRFCGVDQLAVGSPVAGRRRPELEGLVGLFVNFLVLRGDLAGVRTFADLVARTRDTVLAALDNQDLPFERVVELLSPERDVRRHPVVQVAFQLLDLPDAPVPFPGLRTEPFADDALTAEFDLGCSLVPDPAGGLNGSIIYRADLFDRATIAELADGFVALLDAATADPEGVLPAVVEHPDWNDTAVDFPRHRTIPELFAEQASARPDAIALVCGQERLTYRELDQRSSAIAGHLRVLGAAPEVRVGLGLSRGIDAVVAMLAISRSGAAYVPLDPLYPAERLGLMVREAGIRIVVTAREVHERFPDDVRRMFVDDAHGAEPFTSSPHPDNLAVVFHTSGSTGTPKSVEISHRSVLRLVFCRRWPEHPVVGHVSSVSFDAATVEVWVPLLHGGTCVISPEPMPTAAGIAALTRDHRPDILMVTTALFNTVIDLDPTAIAGAGHVYYGGEAASAEHLARAFAAVPEAVISNCYGPTEVTTWSTLARVSATIRPDTARVSIGRPIGNTVAYVLDGALRPARVGELYLAGPGVARGYGRSGLTAQQFLPNPFGAGDRIYRTGDRVRRRPDGTLEFLGRGDDQVKVRGHRVEPAEVELALSRQPGVRAAAVLVDNGRLIAFVAPETLSIEDIRAGVALSLPDYLVPSAIVALDALPLTPGGKLDRSALRQLPVTPATTYLAPRDEVESDLCALWQDILGLDQVGTNDDFFTIGGHSLLAAQLAARITQRFGVDLPVVELFTRRTITALATLIRATSLDTLLTEIENLPDAEVQRRLAILTREDTPS</sequence>
<dbReference type="InterPro" id="IPR023213">
    <property type="entry name" value="CAT-like_dom_sf"/>
</dbReference>
<dbReference type="PANTHER" id="PTHR45527:SF1">
    <property type="entry name" value="FATTY ACID SYNTHASE"/>
    <property type="match status" value="1"/>
</dbReference>
<dbReference type="CDD" id="cd19531">
    <property type="entry name" value="LCL_NRPS-like"/>
    <property type="match status" value="1"/>
</dbReference>
<dbReference type="InterPro" id="IPR020845">
    <property type="entry name" value="AMP-binding_CS"/>
</dbReference>
<dbReference type="InterPro" id="IPR036736">
    <property type="entry name" value="ACP-like_sf"/>
</dbReference>
<dbReference type="InterPro" id="IPR029058">
    <property type="entry name" value="AB_hydrolase_fold"/>
</dbReference>
<dbReference type="SMART" id="SM00823">
    <property type="entry name" value="PKS_PP"/>
    <property type="match status" value="1"/>
</dbReference>
<dbReference type="Pfam" id="PF00550">
    <property type="entry name" value="PP-binding"/>
    <property type="match status" value="1"/>
</dbReference>
<name>A0A9W6QKX0_9PSEU</name>
<dbReference type="InterPro" id="IPR006162">
    <property type="entry name" value="Ppantetheine_attach_site"/>
</dbReference>
<dbReference type="Gene3D" id="3.40.50.1820">
    <property type="entry name" value="alpha/beta hydrolase"/>
    <property type="match status" value="1"/>
</dbReference>
<dbReference type="GO" id="GO:0008610">
    <property type="term" value="P:lipid biosynthetic process"/>
    <property type="evidence" value="ECO:0007669"/>
    <property type="project" value="UniProtKB-ARBA"/>
</dbReference>
<evidence type="ECO:0000256" key="1">
    <source>
        <dbReference type="ARBA" id="ARBA00001957"/>
    </source>
</evidence>
<dbReference type="SUPFAM" id="SSF52777">
    <property type="entry name" value="CoA-dependent acyltransferases"/>
    <property type="match status" value="2"/>
</dbReference>
<gene>
    <name evidence="5" type="ORF">Aglo03_12730</name>
</gene>
<dbReference type="Gene3D" id="3.40.50.980">
    <property type="match status" value="2"/>
</dbReference>
<evidence type="ECO:0000313" key="5">
    <source>
        <dbReference type="EMBL" id="GLW90457.1"/>
    </source>
</evidence>
<dbReference type="GO" id="GO:0009239">
    <property type="term" value="P:enterobactin biosynthetic process"/>
    <property type="evidence" value="ECO:0007669"/>
    <property type="project" value="TreeGrafter"/>
</dbReference>
<dbReference type="Gene3D" id="3.30.559.30">
    <property type="entry name" value="Nonribosomal peptide synthetase, condensation domain"/>
    <property type="match status" value="1"/>
</dbReference>
<keyword evidence="2" id="KW-0596">Phosphopantetheine</keyword>
<dbReference type="Pfam" id="PF00501">
    <property type="entry name" value="AMP-binding"/>
    <property type="match status" value="1"/>
</dbReference>
<dbReference type="Pfam" id="PF00668">
    <property type="entry name" value="Condensation"/>
    <property type="match status" value="1"/>
</dbReference>
<dbReference type="GO" id="GO:0031177">
    <property type="term" value="F:phosphopantetheine binding"/>
    <property type="evidence" value="ECO:0007669"/>
    <property type="project" value="InterPro"/>
</dbReference>
<dbReference type="GO" id="GO:0047527">
    <property type="term" value="F:2,3-dihydroxybenzoate-serine ligase activity"/>
    <property type="evidence" value="ECO:0007669"/>
    <property type="project" value="TreeGrafter"/>
</dbReference>
<dbReference type="Gene3D" id="3.30.300.30">
    <property type="match status" value="1"/>
</dbReference>